<dbReference type="EMBL" id="JAEKLZ010000219">
    <property type="protein sequence ID" value="MBW8726505.1"/>
    <property type="molecule type" value="Genomic_DNA"/>
</dbReference>
<comment type="caution">
    <text evidence="2">The sequence shown here is derived from an EMBL/GenBank/DDBJ whole genome shotgun (WGS) entry which is preliminary data.</text>
</comment>
<reference evidence="2" key="1">
    <citation type="submission" date="2020-06" db="EMBL/GenBank/DDBJ databases">
        <title>Stable isotope informed genome-resolved metagenomics uncovers potential trophic interactions in rhizosphere soil.</title>
        <authorList>
            <person name="Starr E.P."/>
            <person name="Shi S."/>
            <person name="Blazewicz S.J."/>
            <person name="Koch B.J."/>
            <person name="Probst A.J."/>
            <person name="Hungate B.A."/>
            <person name="Pett-Ridge J."/>
            <person name="Firestone M.K."/>
            <person name="Banfield J.F."/>
        </authorList>
    </citation>
    <scope>NUCLEOTIDE SEQUENCE</scope>
    <source>
        <strain evidence="2">YM_69_17</strain>
    </source>
</reference>
<keyword evidence="1" id="KW-1133">Transmembrane helix</keyword>
<proteinExistence type="predicted"/>
<evidence type="ECO:0000313" key="2">
    <source>
        <dbReference type="EMBL" id="MBW8726505.1"/>
    </source>
</evidence>
<evidence type="ECO:0000313" key="3">
    <source>
        <dbReference type="Proteomes" id="UP000700706"/>
    </source>
</evidence>
<dbReference type="AlphaFoldDB" id="A0A952FNQ5"/>
<sequence>MVETIALKYIASNSNVSIFIGFCFVAMGGCVAAWLDRGKTEMRRVPFFVFSSIVVFGLVAIRIVWLQISAAILGGYAWAIVAVHLSALFLVGFCNGRIALARARDAYGDRWYAVLAFIPLANLALVFKRSLTPDSAKKIATIKPFRGMGGVLVGILIFVAGFLVSGWIKWAFEQQEGLQKTDVGALQRQVEVSLRLHGLEGTLRNIASGTPMPAKVDKTMTVIGLVADGTRLHRTIMLDASVVDPANLKGISADALAMITQDLGREIVQAVCSAPLNAPLLQAGASMDEFYVGSDGTPIVSRTVTREVCGL</sequence>
<feature type="transmembrane region" description="Helical" evidence="1">
    <location>
        <begin position="147"/>
        <end position="168"/>
    </location>
</feature>
<accession>A0A952FNQ5</accession>
<name>A0A952FNQ5_9PROT</name>
<feature type="transmembrane region" description="Helical" evidence="1">
    <location>
        <begin position="76"/>
        <end position="99"/>
    </location>
</feature>
<evidence type="ECO:0000256" key="1">
    <source>
        <dbReference type="SAM" id="Phobius"/>
    </source>
</evidence>
<gene>
    <name evidence="2" type="ORF">JF625_15295</name>
</gene>
<keyword evidence="1" id="KW-0812">Transmembrane</keyword>
<organism evidence="2 3">
    <name type="scientific">Inquilinus limosus</name>
    <dbReference type="NCBI Taxonomy" id="171674"/>
    <lineage>
        <taxon>Bacteria</taxon>
        <taxon>Pseudomonadati</taxon>
        <taxon>Pseudomonadota</taxon>
        <taxon>Alphaproteobacteria</taxon>
        <taxon>Rhodospirillales</taxon>
        <taxon>Rhodospirillaceae</taxon>
        <taxon>Inquilinus</taxon>
    </lineage>
</organism>
<feature type="transmembrane region" description="Helical" evidence="1">
    <location>
        <begin position="111"/>
        <end position="127"/>
    </location>
</feature>
<keyword evidence="1" id="KW-0472">Membrane</keyword>
<dbReference type="Proteomes" id="UP000700706">
    <property type="component" value="Unassembled WGS sequence"/>
</dbReference>
<protein>
    <submittedName>
        <fullName evidence="2">Uncharacterized protein</fullName>
    </submittedName>
</protein>
<feature type="transmembrane region" description="Helical" evidence="1">
    <location>
        <begin position="16"/>
        <end position="35"/>
    </location>
</feature>
<feature type="transmembrane region" description="Helical" evidence="1">
    <location>
        <begin position="47"/>
        <end position="70"/>
    </location>
</feature>